<name>A0A6A5C9T9_NAEFO</name>
<dbReference type="SUPFAM" id="SSF52374">
    <property type="entry name" value="Nucleotidylyl transferase"/>
    <property type="match status" value="1"/>
</dbReference>
<dbReference type="GO" id="GO:0005737">
    <property type="term" value="C:cytoplasm"/>
    <property type="evidence" value="ECO:0007669"/>
    <property type="project" value="TreeGrafter"/>
</dbReference>
<dbReference type="OMA" id="VYMFGNV"/>
<evidence type="ECO:0000259" key="1">
    <source>
        <dbReference type="PROSITE" id="PS50011"/>
    </source>
</evidence>
<dbReference type="InterPro" id="IPR014729">
    <property type="entry name" value="Rossmann-like_a/b/a_fold"/>
</dbReference>
<evidence type="ECO:0000313" key="2">
    <source>
        <dbReference type="EMBL" id="KAF0983742.1"/>
    </source>
</evidence>
<dbReference type="GeneID" id="68114875"/>
<dbReference type="InterPro" id="IPR001245">
    <property type="entry name" value="Ser-Thr/Tyr_kinase_cat_dom"/>
</dbReference>
<dbReference type="SUPFAM" id="SSF56112">
    <property type="entry name" value="Protein kinase-like (PK-like)"/>
    <property type="match status" value="1"/>
</dbReference>
<dbReference type="GO" id="GO:0004672">
    <property type="term" value="F:protein kinase activity"/>
    <property type="evidence" value="ECO:0007669"/>
    <property type="project" value="InterPro"/>
</dbReference>
<dbReference type="EMBL" id="VFQX01000004">
    <property type="protein sequence ID" value="KAF0983742.1"/>
    <property type="molecule type" value="Genomic_DNA"/>
</dbReference>
<proteinExistence type="predicted"/>
<dbReference type="InterPro" id="IPR008266">
    <property type="entry name" value="Tyr_kinase_AS"/>
</dbReference>
<keyword evidence="3" id="KW-1185">Reference proteome</keyword>
<dbReference type="Gene3D" id="3.30.200.20">
    <property type="entry name" value="Phosphorylase Kinase, domain 1"/>
    <property type="match status" value="1"/>
</dbReference>
<dbReference type="Gene3D" id="1.10.510.10">
    <property type="entry name" value="Transferase(Phosphotransferase) domain 1"/>
    <property type="match status" value="1"/>
</dbReference>
<dbReference type="InterPro" id="IPR050167">
    <property type="entry name" value="Ser_Thr_protein_kinase"/>
</dbReference>
<organism evidence="2 3">
    <name type="scientific">Naegleria fowleri</name>
    <name type="common">Brain eating amoeba</name>
    <dbReference type="NCBI Taxonomy" id="5763"/>
    <lineage>
        <taxon>Eukaryota</taxon>
        <taxon>Discoba</taxon>
        <taxon>Heterolobosea</taxon>
        <taxon>Tetramitia</taxon>
        <taxon>Eutetramitia</taxon>
        <taxon>Vahlkampfiidae</taxon>
        <taxon>Naegleria</taxon>
    </lineage>
</organism>
<dbReference type="InterPro" id="IPR011009">
    <property type="entry name" value="Kinase-like_dom_sf"/>
</dbReference>
<dbReference type="Pfam" id="PF01467">
    <property type="entry name" value="CTP_transf_like"/>
    <property type="match status" value="1"/>
</dbReference>
<protein>
    <recommendedName>
        <fullName evidence="1">Protein kinase domain-containing protein</fullName>
    </recommendedName>
</protein>
<dbReference type="InterPro" id="IPR004821">
    <property type="entry name" value="Cyt_trans-like"/>
</dbReference>
<evidence type="ECO:0000313" key="3">
    <source>
        <dbReference type="Proteomes" id="UP000444721"/>
    </source>
</evidence>
<dbReference type="OrthoDB" id="422187at2759"/>
<dbReference type="Pfam" id="PF07714">
    <property type="entry name" value="PK_Tyr_Ser-Thr"/>
    <property type="match status" value="1"/>
</dbReference>
<dbReference type="Proteomes" id="UP000444721">
    <property type="component" value="Unassembled WGS sequence"/>
</dbReference>
<dbReference type="AlphaFoldDB" id="A0A6A5C9T9"/>
<dbReference type="GO" id="GO:0007165">
    <property type="term" value="P:signal transduction"/>
    <property type="evidence" value="ECO:0007669"/>
    <property type="project" value="TreeGrafter"/>
</dbReference>
<dbReference type="VEuPathDB" id="AmoebaDB:NfTy_006840"/>
<dbReference type="Gene3D" id="3.40.50.620">
    <property type="entry name" value="HUPs"/>
    <property type="match status" value="1"/>
</dbReference>
<dbReference type="PANTHER" id="PTHR23257">
    <property type="entry name" value="SERINE-THREONINE PROTEIN KINASE"/>
    <property type="match status" value="1"/>
</dbReference>
<dbReference type="PROSITE" id="PS00109">
    <property type="entry name" value="PROTEIN_KINASE_TYR"/>
    <property type="match status" value="1"/>
</dbReference>
<dbReference type="GO" id="GO:0005524">
    <property type="term" value="F:ATP binding"/>
    <property type="evidence" value="ECO:0007669"/>
    <property type="project" value="InterPro"/>
</dbReference>
<comment type="caution">
    <text evidence="2">The sequence shown here is derived from an EMBL/GenBank/DDBJ whole genome shotgun (WGS) entry which is preliminary data.</text>
</comment>
<dbReference type="VEuPathDB" id="AmoebaDB:NF0016250"/>
<dbReference type="PROSITE" id="PS50011">
    <property type="entry name" value="PROTEIN_KINASE_DOM"/>
    <property type="match status" value="1"/>
</dbReference>
<dbReference type="RefSeq" id="XP_044568455.1">
    <property type="nucleotide sequence ID" value="XM_044711425.1"/>
</dbReference>
<reference evidence="2 3" key="1">
    <citation type="journal article" date="2019" name="Sci. Rep.">
        <title>Nanopore sequencing improves the draft genome of the human pathogenic amoeba Naegleria fowleri.</title>
        <authorList>
            <person name="Liechti N."/>
            <person name="Schurch N."/>
            <person name="Bruggmann R."/>
            <person name="Wittwer M."/>
        </authorList>
    </citation>
    <scope>NUCLEOTIDE SEQUENCE [LARGE SCALE GENOMIC DNA]</scope>
    <source>
        <strain evidence="2 3">ATCC 30894</strain>
    </source>
</reference>
<dbReference type="InterPro" id="IPR000719">
    <property type="entry name" value="Prot_kinase_dom"/>
</dbReference>
<gene>
    <name evidence="2" type="ORF">FDP41_007657</name>
</gene>
<dbReference type="VEuPathDB" id="AmoebaDB:FDP41_007657"/>
<accession>A0A6A5C9T9</accession>
<sequence>MFLHSLEHLTPTHKLKRSLLQSSSDENPNSIVPNNAIIILNGTFNPIHNNHLLLLEDARNYLMNELNMNVLGGFITLRADCSVKKKCQGITGNIHEFVSAVHRIKMCQLTVENSDWIAVDEYQALQDHQINFKQGQQQFWRVLKSFYGENCQQSIKVFNVIGVDNLQKCGKHICENLICVVNRECLEFNLEQWRNEFGYRRKVIIVNASIMKPISSTMIRKKFKNGETISSEEMPQSVLNYHLENGIDYKHSLVPQVDEDQDIDVFEKILSHCLQTNLPYIPFQELQLEEKNKDILLGKGVKGEVVPMIYKSKKVAVKRVNLSKKHEHKFGFKQALNHFLMELELLASLKGHENVAECYGISLDGEYGCYILEFCDFQLQEYPSQHFPLTTEQCRSIVLDVAQGMKFIHDNNILHRDLSLQNIMLCKVATDNQKTPTFKAKVIDFSVSKKVDWKVQPPRGSMRRYAPEAIQNSSDYSFASDVYMFGNVVYELTHGHVVFRNHGKVSDVCQLVMRGERPEISKNKTNNDVILQIMTQCWNHDPSKRPSFSDIIEWIMSRVD</sequence>
<dbReference type="PANTHER" id="PTHR23257:SF963">
    <property type="entry name" value="AT08303P"/>
    <property type="match status" value="1"/>
</dbReference>
<feature type="domain" description="Protein kinase" evidence="1">
    <location>
        <begin position="291"/>
        <end position="559"/>
    </location>
</feature>